<keyword evidence="5" id="KW-0862">Zinc</keyword>
<dbReference type="GO" id="GO:0000978">
    <property type="term" value="F:RNA polymerase II cis-regulatory region sequence-specific DNA binding"/>
    <property type="evidence" value="ECO:0007669"/>
    <property type="project" value="InterPro"/>
</dbReference>
<evidence type="ECO:0000256" key="5">
    <source>
        <dbReference type="ARBA" id="ARBA00022833"/>
    </source>
</evidence>
<comment type="subcellular location">
    <subcellularLocation>
        <location evidence="1">Nucleus</location>
    </subcellularLocation>
</comment>
<feature type="domain" description="C2H2-type" evidence="9">
    <location>
        <begin position="96"/>
        <end position="125"/>
    </location>
</feature>
<reference evidence="10" key="1">
    <citation type="submission" date="2022-07" db="EMBL/GenBank/DDBJ databases">
        <title>Fungi with potential for degradation of polypropylene.</title>
        <authorList>
            <person name="Gostincar C."/>
        </authorList>
    </citation>
    <scope>NUCLEOTIDE SEQUENCE</scope>
    <source>
        <strain evidence="10">EXF-13308</strain>
    </source>
</reference>
<dbReference type="InterPro" id="IPR013087">
    <property type="entry name" value="Znf_C2H2_type"/>
</dbReference>
<dbReference type="Proteomes" id="UP001174694">
    <property type="component" value="Unassembled WGS sequence"/>
</dbReference>
<dbReference type="GO" id="GO:0000981">
    <property type="term" value="F:DNA-binding transcription factor activity, RNA polymerase II-specific"/>
    <property type="evidence" value="ECO:0007669"/>
    <property type="project" value="InterPro"/>
</dbReference>
<feature type="compositionally biased region" description="Basic and acidic residues" evidence="8">
    <location>
        <begin position="37"/>
        <end position="47"/>
    </location>
</feature>
<organism evidence="10 11">
    <name type="scientific">Pleurostoma richardsiae</name>
    <dbReference type="NCBI Taxonomy" id="41990"/>
    <lineage>
        <taxon>Eukaryota</taxon>
        <taxon>Fungi</taxon>
        <taxon>Dikarya</taxon>
        <taxon>Ascomycota</taxon>
        <taxon>Pezizomycotina</taxon>
        <taxon>Sordariomycetes</taxon>
        <taxon>Sordariomycetidae</taxon>
        <taxon>Calosphaeriales</taxon>
        <taxon>Pleurostomataceae</taxon>
        <taxon>Pleurostoma</taxon>
    </lineage>
</organism>
<proteinExistence type="predicted"/>
<dbReference type="CDD" id="cd12148">
    <property type="entry name" value="fungal_TF_MHR"/>
    <property type="match status" value="1"/>
</dbReference>
<keyword evidence="2" id="KW-0479">Metal-binding</keyword>
<dbReference type="InterPro" id="IPR051059">
    <property type="entry name" value="VerF-like"/>
</dbReference>
<feature type="compositionally biased region" description="Polar residues" evidence="8">
    <location>
        <begin position="640"/>
        <end position="656"/>
    </location>
</feature>
<name>A0AA38VRU1_9PEZI</name>
<dbReference type="Gene3D" id="3.30.160.60">
    <property type="entry name" value="Classic Zinc Finger"/>
    <property type="match status" value="1"/>
</dbReference>
<dbReference type="PROSITE" id="PS50157">
    <property type="entry name" value="ZINC_FINGER_C2H2_2"/>
    <property type="match status" value="2"/>
</dbReference>
<feature type="region of interest" description="Disordered" evidence="8">
    <location>
        <begin position="244"/>
        <end position="263"/>
    </location>
</feature>
<dbReference type="GO" id="GO:0005634">
    <property type="term" value="C:nucleus"/>
    <property type="evidence" value="ECO:0007669"/>
    <property type="project" value="UniProtKB-SubCell"/>
</dbReference>
<keyword evidence="4 7" id="KW-0863">Zinc-finger</keyword>
<feature type="region of interest" description="Disordered" evidence="8">
    <location>
        <begin position="629"/>
        <end position="658"/>
    </location>
</feature>
<gene>
    <name evidence="10" type="ORF">NKR23_g4535</name>
</gene>
<evidence type="ECO:0000313" key="11">
    <source>
        <dbReference type="Proteomes" id="UP001174694"/>
    </source>
</evidence>
<evidence type="ECO:0000256" key="6">
    <source>
        <dbReference type="ARBA" id="ARBA00023242"/>
    </source>
</evidence>
<evidence type="ECO:0000256" key="1">
    <source>
        <dbReference type="ARBA" id="ARBA00004123"/>
    </source>
</evidence>
<sequence>MASILTAQPTDIKPPLSVARSKGAMPPTQEPTPPHHIKQEEEAERGRPRSRSHHKDDGYDDDQGEDGDGDHANSPDSEGGPSRKRRRSRKGLDKKFECPAEGCGKSYSRAEHLYRHQLNHNPKQIYKCDFPDCTRKFVRLDLCNRHRDRHTAKGSALHRKDSMIGQVSPIADQRPQFAAAGSLSPEVNRPGTGYNNGRPTHMPYHTPQDLTQSPYTPITNTPPTGYPNGVHPNGMDYMTHDPRYGQMQGQPPPHQSPAGPQRAPVQTNVAAYGVLSPVSTQHGYHNQANSTPQPSSVYGPPQSFPAFSLPPSDFTVTTSAGVSRDVGQAYAPSSMEYSQPSSQPAGEMMLLDNMSNQTMIPVFGTDTVLNKSPYVGMPEDFMAYLFNTQTPDGSPTPGQIVQQPYPNYGEFGTQYSSIPYYGADASQMGYFPGAGTQQVMAVTNLLDQAPESILSEDKANELFEYIKDRFYENRAAPVERKGEGILEGDRNDEHMLSRKMMQAYIGSYWLHFSDQLPILHQPTFSPDRTPNLLLIAMMTIGAACLDKTHGQKVTTAGAELSNFLASHLRWEIFMDPNFKPPAKLWVFQTLLLLEIYEKMYSTRELHERAHIHHATTITLMRRGRALIGKSAIDSPPNPRSDGQGTNGSRHSSTSGAAHTPDEWWNHWITNESTRRVAFAAFVIDSIHATMFGHSTVMVAHEMRLPLPCDEKLWKAQSGAEVGRIEANIMSQGIKPISFLEGLKRTLSNQEVQTNSFGRTVLMAGLLSVSWHMNQRDLQVNSLGGGITSSLGGRDKWRGTLTRAFDSWKTNFDKSLLRGDPSSDPYPYDSSNRSEDNIVFESRIVLHHLAHMAMHVDIVDLQIFARAKRLLGRAIGAQDLSSAQRRMKDIWAPSAKARDAVYYALKFLCTVLLVEDTRTPHSSGYSPAEEPYSARDDFLLNRPWVLYFAALVVWCYGYALEGPCPSAAVPSSRAEQVAKTREYLMTYGGVASPEELKIKKGVNDNSALLLVLKDTFETTRWELLHEGATLLSNCIQLNTGSTI</sequence>
<evidence type="ECO:0000259" key="9">
    <source>
        <dbReference type="PROSITE" id="PS50157"/>
    </source>
</evidence>
<dbReference type="InterPro" id="IPR007219">
    <property type="entry name" value="XnlR_reg_dom"/>
</dbReference>
<dbReference type="GO" id="GO:0000785">
    <property type="term" value="C:chromatin"/>
    <property type="evidence" value="ECO:0007669"/>
    <property type="project" value="TreeGrafter"/>
</dbReference>
<feature type="region of interest" description="Disordered" evidence="8">
    <location>
        <begin position="1"/>
        <end position="101"/>
    </location>
</feature>
<evidence type="ECO:0000256" key="2">
    <source>
        <dbReference type="ARBA" id="ARBA00022723"/>
    </source>
</evidence>
<comment type="caution">
    <text evidence="10">The sequence shown here is derived from an EMBL/GenBank/DDBJ whole genome shotgun (WGS) entry which is preliminary data.</text>
</comment>
<dbReference type="InterPro" id="IPR036236">
    <property type="entry name" value="Znf_C2H2_sf"/>
</dbReference>
<protein>
    <submittedName>
        <fullName evidence="10">Zinc finger protein klf1</fullName>
    </submittedName>
</protein>
<dbReference type="Pfam" id="PF04082">
    <property type="entry name" value="Fungal_trans"/>
    <property type="match status" value="1"/>
</dbReference>
<dbReference type="EMBL" id="JANBVO010000011">
    <property type="protein sequence ID" value="KAJ9149027.1"/>
    <property type="molecule type" value="Genomic_DNA"/>
</dbReference>
<evidence type="ECO:0000256" key="3">
    <source>
        <dbReference type="ARBA" id="ARBA00022737"/>
    </source>
</evidence>
<dbReference type="GO" id="GO:0008270">
    <property type="term" value="F:zinc ion binding"/>
    <property type="evidence" value="ECO:0007669"/>
    <property type="project" value="UniProtKB-KW"/>
</dbReference>
<dbReference type="Pfam" id="PF00096">
    <property type="entry name" value="zf-C2H2"/>
    <property type="match status" value="1"/>
</dbReference>
<evidence type="ECO:0000256" key="7">
    <source>
        <dbReference type="PROSITE-ProRule" id="PRU00042"/>
    </source>
</evidence>
<dbReference type="PROSITE" id="PS00028">
    <property type="entry name" value="ZINC_FINGER_C2H2_1"/>
    <property type="match status" value="2"/>
</dbReference>
<dbReference type="SMART" id="SM00355">
    <property type="entry name" value="ZnF_C2H2"/>
    <property type="match status" value="2"/>
</dbReference>
<keyword evidence="6" id="KW-0539">Nucleus</keyword>
<dbReference type="PANTHER" id="PTHR40626">
    <property type="entry name" value="MIP31509P"/>
    <property type="match status" value="1"/>
</dbReference>
<dbReference type="SUPFAM" id="SSF57667">
    <property type="entry name" value="beta-beta-alpha zinc fingers"/>
    <property type="match status" value="1"/>
</dbReference>
<dbReference type="GO" id="GO:0006351">
    <property type="term" value="P:DNA-templated transcription"/>
    <property type="evidence" value="ECO:0007669"/>
    <property type="project" value="InterPro"/>
</dbReference>
<dbReference type="PANTHER" id="PTHR40626:SF11">
    <property type="entry name" value="ZINC FINGER PROTEIN YPR022C"/>
    <property type="match status" value="1"/>
</dbReference>
<evidence type="ECO:0000313" key="10">
    <source>
        <dbReference type="EMBL" id="KAJ9149027.1"/>
    </source>
</evidence>
<dbReference type="FunFam" id="3.30.160.60:FF:001164">
    <property type="entry name" value="C2H2 finger domain protein, putative"/>
    <property type="match status" value="1"/>
</dbReference>
<keyword evidence="3" id="KW-0677">Repeat</keyword>
<feature type="compositionally biased region" description="Acidic residues" evidence="8">
    <location>
        <begin position="58"/>
        <end position="68"/>
    </location>
</feature>
<keyword evidence="11" id="KW-1185">Reference proteome</keyword>
<dbReference type="AlphaFoldDB" id="A0AA38VRU1"/>
<evidence type="ECO:0000256" key="4">
    <source>
        <dbReference type="ARBA" id="ARBA00022771"/>
    </source>
</evidence>
<accession>A0AA38VRU1</accession>
<feature type="domain" description="C2H2-type" evidence="9">
    <location>
        <begin position="126"/>
        <end position="155"/>
    </location>
</feature>
<evidence type="ECO:0000256" key="8">
    <source>
        <dbReference type="SAM" id="MobiDB-lite"/>
    </source>
</evidence>